<evidence type="ECO:0000256" key="1">
    <source>
        <dbReference type="ARBA" id="ARBA00001933"/>
    </source>
</evidence>
<dbReference type="InterPro" id="IPR015421">
    <property type="entry name" value="PyrdxlP-dep_Trfase_major"/>
</dbReference>
<evidence type="ECO:0000313" key="9">
    <source>
        <dbReference type="EMBL" id="MFD2662618.1"/>
    </source>
</evidence>
<evidence type="ECO:0000256" key="6">
    <source>
        <dbReference type="SAM" id="MobiDB-lite"/>
    </source>
</evidence>
<dbReference type="RefSeq" id="WP_379277182.1">
    <property type="nucleotide sequence ID" value="NZ_JBHUGT010000022.1"/>
</dbReference>
<dbReference type="InterPro" id="IPR015424">
    <property type="entry name" value="PyrdxlP-dep_Trfase"/>
</dbReference>
<organism evidence="9 10">
    <name type="scientific">Paenibacillus thailandensis</name>
    <dbReference type="NCBI Taxonomy" id="393250"/>
    <lineage>
        <taxon>Bacteria</taxon>
        <taxon>Bacillati</taxon>
        <taxon>Bacillota</taxon>
        <taxon>Bacilli</taxon>
        <taxon>Bacillales</taxon>
        <taxon>Paenibacillaceae</taxon>
        <taxon>Paenibacillus</taxon>
    </lineage>
</organism>
<feature type="region of interest" description="Disordered" evidence="6">
    <location>
        <begin position="413"/>
        <end position="432"/>
    </location>
</feature>
<keyword evidence="9" id="KW-0808">Transferase</keyword>
<keyword evidence="10" id="KW-1185">Reference proteome</keyword>
<protein>
    <submittedName>
        <fullName evidence="9">Aminotransferase class I/II-fold pyridoxal phosphate-dependent enzyme</fullName>
    </submittedName>
</protein>
<dbReference type="InterPro" id="IPR000310">
    <property type="entry name" value="Orn/Lys/Arg_deCO2ase_major_dom"/>
</dbReference>
<sequence>MTQIVKAPLFEQLIAHAQSDPASFHVPGHRYGGAFQTGAEQQGRIEALARQWFMPLMRLDATELSATDDLHHPESAIKEAEQLAARLYGADHTYFLVGGSTAGNIAMLLAVCDPGDTVIVQRNVHKSVLNGLKLVGASAVFVMPEIDETTGIPTIPTVRRIEEALMRYPQTKAVLLSNPNYYGMGVVLDDYAEAVHRFGIPLLVDEAHGAHYGFHPELPRSSLRAGADGVVQSAHKTLHALTMGAWLHMQGDRIDRGRLTEALAMIQSSSPSFPIMASLDISRAIVEEKGEALFHASIQSSKRFRSELGNCCSSLATVDTLSGDASHYADPLRVLLTDRSGAWSGYRLQQELEIRGCWAEMADPRHVLLLFGLQTGERDVEFLLAACREIDVLIKSDAESEIYQSVRANPTAMGCQTSEGRSSGDAVQMGSEPVSQPVSFARSHSRASEAVPVEAAAGRIAAEMLVPYPPGIPLVYAGEQLTEAMTKYIVRLAEQGAKFQGASDPRMTTVRCYV</sequence>
<comment type="cofactor">
    <cofactor evidence="1">
        <name>pyridoxal 5'-phosphate</name>
        <dbReference type="ChEBI" id="CHEBI:597326"/>
    </cofactor>
</comment>
<dbReference type="Gene3D" id="3.40.640.10">
    <property type="entry name" value="Type I PLP-dependent aspartate aminotransferase-like (Major domain)"/>
    <property type="match status" value="1"/>
</dbReference>
<accession>A0ABW5R484</accession>
<dbReference type="InterPro" id="IPR036633">
    <property type="entry name" value="Prn/Lys/Arg_de-COase_C_sf"/>
</dbReference>
<reference evidence="10" key="1">
    <citation type="journal article" date="2019" name="Int. J. Syst. Evol. Microbiol.">
        <title>The Global Catalogue of Microorganisms (GCM) 10K type strain sequencing project: providing services to taxonomists for standard genome sequencing and annotation.</title>
        <authorList>
            <consortium name="The Broad Institute Genomics Platform"/>
            <consortium name="The Broad Institute Genome Sequencing Center for Infectious Disease"/>
            <person name="Wu L."/>
            <person name="Ma J."/>
        </authorList>
    </citation>
    <scope>NUCLEOTIDE SEQUENCE [LARGE SCALE GENOMIC DNA]</scope>
    <source>
        <strain evidence="10">TISTR 1827</strain>
    </source>
</reference>
<dbReference type="GO" id="GO:0008483">
    <property type="term" value="F:transaminase activity"/>
    <property type="evidence" value="ECO:0007669"/>
    <property type="project" value="UniProtKB-KW"/>
</dbReference>
<feature type="domain" description="Orn/Lys/Arg decarboxylase C-terminal" evidence="8">
    <location>
        <begin position="440"/>
        <end position="501"/>
    </location>
</feature>
<dbReference type="Gene3D" id="3.90.105.10">
    <property type="entry name" value="Molybdopterin biosynthesis moea protein, domain 2"/>
    <property type="match status" value="1"/>
</dbReference>
<evidence type="ECO:0000259" key="7">
    <source>
        <dbReference type="Pfam" id="PF01276"/>
    </source>
</evidence>
<keyword evidence="3" id="KW-0210">Decarboxylase</keyword>
<keyword evidence="4" id="KW-0663">Pyridoxal phosphate</keyword>
<evidence type="ECO:0000313" key="10">
    <source>
        <dbReference type="Proteomes" id="UP001597493"/>
    </source>
</evidence>
<gene>
    <name evidence="9" type="ORF">ACFSW5_20365</name>
</gene>
<keyword evidence="5" id="KW-0456">Lyase</keyword>
<dbReference type="Pfam" id="PF03711">
    <property type="entry name" value="OKR_DC_1_C"/>
    <property type="match status" value="1"/>
</dbReference>
<dbReference type="InterPro" id="IPR052357">
    <property type="entry name" value="Orn_Lys_Arg_decarboxylase-I"/>
</dbReference>
<evidence type="ECO:0000256" key="2">
    <source>
        <dbReference type="ARBA" id="ARBA00010671"/>
    </source>
</evidence>
<dbReference type="PANTHER" id="PTHR43277">
    <property type="entry name" value="ARGININE DECARBOXYLASE"/>
    <property type="match status" value="1"/>
</dbReference>
<dbReference type="InterPro" id="IPR008286">
    <property type="entry name" value="Prn/Lys/Arg_de-COase_C"/>
</dbReference>
<feature type="domain" description="Orn/Lys/Arg decarboxylases family 1 pyridoxal-P attachment site" evidence="7">
    <location>
        <begin position="8"/>
        <end position="310"/>
    </location>
</feature>
<keyword evidence="9" id="KW-0032">Aminotransferase</keyword>
<dbReference type="SUPFAM" id="SSF53383">
    <property type="entry name" value="PLP-dependent transferases"/>
    <property type="match status" value="1"/>
</dbReference>
<evidence type="ECO:0000259" key="8">
    <source>
        <dbReference type="Pfam" id="PF03711"/>
    </source>
</evidence>
<dbReference type="SUPFAM" id="SSF55904">
    <property type="entry name" value="Ornithine decarboxylase C-terminal domain"/>
    <property type="match status" value="1"/>
</dbReference>
<name>A0ABW5R484_9BACL</name>
<evidence type="ECO:0000256" key="4">
    <source>
        <dbReference type="ARBA" id="ARBA00022898"/>
    </source>
</evidence>
<comment type="caution">
    <text evidence="9">The sequence shown here is derived from an EMBL/GenBank/DDBJ whole genome shotgun (WGS) entry which is preliminary data.</text>
</comment>
<evidence type="ECO:0000256" key="3">
    <source>
        <dbReference type="ARBA" id="ARBA00022793"/>
    </source>
</evidence>
<dbReference type="EMBL" id="JBHUMY010000030">
    <property type="protein sequence ID" value="MFD2662618.1"/>
    <property type="molecule type" value="Genomic_DNA"/>
</dbReference>
<evidence type="ECO:0000256" key="5">
    <source>
        <dbReference type="ARBA" id="ARBA00023239"/>
    </source>
</evidence>
<dbReference type="Pfam" id="PF01276">
    <property type="entry name" value="OKR_DC_1"/>
    <property type="match status" value="1"/>
</dbReference>
<proteinExistence type="inferred from homology"/>
<comment type="similarity">
    <text evidence="2">Belongs to the Orn/Lys/Arg decarboxylase class-I family.</text>
</comment>
<dbReference type="PANTHER" id="PTHR43277:SF3">
    <property type="entry name" value="DECARBOXYLASE, PUTATIVE-RELATED"/>
    <property type="match status" value="1"/>
</dbReference>
<dbReference type="Proteomes" id="UP001597493">
    <property type="component" value="Unassembled WGS sequence"/>
</dbReference>